<name>A0A645JNK2_9ZZZZ</name>
<protein>
    <submittedName>
        <fullName evidence="2">Uncharacterized protein</fullName>
    </submittedName>
</protein>
<reference evidence="2" key="1">
    <citation type="submission" date="2019-08" db="EMBL/GenBank/DDBJ databases">
        <authorList>
            <person name="Kucharzyk K."/>
            <person name="Murdoch R.W."/>
            <person name="Higgins S."/>
            <person name="Loffler F."/>
        </authorList>
    </citation>
    <scope>NUCLEOTIDE SEQUENCE</scope>
</reference>
<dbReference type="EMBL" id="VSSQ01145060">
    <property type="protein sequence ID" value="MPN64339.1"/>
    <property type="molecule type" value="Genomic_DNA"/>
</dbReference>
<comment type="caution">
    <text evidence="2">The sequence shown here is derived from an EMBL/GenBank/DDBJ whole genome shotgun (WGS) entry which is preliminary data.</text>
</comment>
<evidence type="ECO:0000256" key="1">
    <source>
        <dbReference type="SAM" id="MobiDB-lite"/>
    </source>
</evidence>
<evidence type="ECO:0000313" key="2">
    <source>
        <dbReference type="EMBL" id="MPN64339.1"/>
    </source>
</evidence>
<accession>A0A645JNK2</accession>
<sequence>MFGITGIHHHRAASHQVTAHCRPQFHHAWGKGAHCGNEGILTRAGIQYHATGRRGGDDQRAVRQGRRRVVHHPGLSTQRTDMRRKRLGARRAA</sequence>
<feature type="region of interest" description="Disordered" evidence="1">
    <location>
        <begin position="51"/>
        <end position="93"/>
    </location>
</feature>
<organism evidence="2">
    <name type="scientific">bioreactor metagenome</name>
    <dbReference type="NCBI Taxonomy" id="1076179"/>
    <lineage>
        <taxon>unclassified sequences</taxon>
        <taxon>metagenomes</taxon>
        <taxon>ecological metagenomes</taxon>
    </lineage>
</organism>
<feature type="compositionally biased region" description="Basic residues" evidence="1">
    <location>
        <begin position="82"/>
        <end position="93"/>
    </location>
</feature>
<proteinExistence type="predicted"/>
<gene>
    <name evidence="2" type="ORF">SDC9_212111</name>
</gene>
<dbReference type="AlphaFoldDB" id="A0A645JNK2"/>